<feature type="compositionally biased region" description="Basic and acidic residues" evidence="3">
    <location>
        <begin position="180"/>
        <end position="197"/>
    </location>
</feature>
<dbReference type="GO" id="GO:0006887">
    <property type="term" value="P:exocytosis"/>
    <property type="evidence" value="ECO:0007669"/>
    <property type="project" value="InterPro"/>
</dbReference>
<comment type="similarity">
    <text evidence="1">Belongs to the SEC6 family.</text>
</comment>
<keyword evidence="5" id="KW-1185">Reference proteome</keyword>
<feature type="coiled-coil region" evidence="2">
    <location>
        <begin position="227"/>
        <end position="254"/>
    </location>
</feature>
<dbReference type="Gene3D" id="1.10.357.70">
    <property type="entry name" value="Exocyst complex component Sec6, C-terminal domain"/>
    <property type="match status" value="1"/>
</dbReference>
<evidence type="ECO:0000256" key="1">
    <source>
        <dbReference type="ARBA" id="ARBA00009447"/>
    </source>
</evidence>
<dbReference type="EMBL" id="AFYH01111842">
    <property type="status" value="NOT_ANNOTATED_CDS"/>
    <property type="molecule type" value="Genomic_DNA"/>
</dbReference>
<dbReference type="OMA" id="ANCVPPF"/>
<evidence type="ECO:0000256" key="3">
    <source>
        <dbReference type="SAM" id="MobiDB-lite"/>
    </source>
</evidence>
<dbReference type="PANTHER" id="PTHR21292">
    <property type="entry name" value="EXOCYST COMPLEX COMPONENT SEC6-RELATED"/>
    <property type="match status" value="1"/>
</dbReference>
<evidence type="ECO:0000313" key="4">
    <source>
        <dbReference type="Ensembl" id="ENSLACP00000012983.1"/>
    </source>
</evidence>
<dbReference type="GO" id="GO:0051601">
    <property type="term" value="P:exocyst localization"/>
    <property type="evidence" value="ECO:0007669"/>
    <property type="project" value="TreeGrafter"/>
</dbReference>
<organism evidence="4 5">
    <name type="scientific">Latimeria chalumnae</name>
    <name type="common">Coelacanth</name>
    <dbReference type="NCBI Taxonomy" id="7897"/>
    <lineage>
        <taxon>Eukaryota</taxon>
        <taxon>Metazoa</taxon>
        <taxon>Chordata</taxon>
        <taxon>Craniata</taxon>
        <taxon>Vertebrata</taxon>
        <taxon>Euteleostomi</taxon>
        <taxon>Coelacanthiformes</taxon>
        <taxon>Coelacanthidae</taxon>
        <taxon>Latimeria</taxon>
    </lineage>
</organism>
<reference evidence="5" key="1">
    <citation type="submission" date="2011-08" db="EMBL/GenBank/DDBJ databases">
        <title>The draft genome of Latimeria chalumnae.</title>
        <authorList>
            <person name="Di Palma F."/>
            <person name="Alfoldi J."/>
            <person name="Johnson J."/>
            <person name="Berlin A."/>
            <person name="Gnerre S."/>
            <person name="Jaffe D."/>
            <person name="MacCallum I."/>
            <person name="Young S."/>
            <person name="Walker B.J."/>
            <person name="Lander E."/>
            <person name="Lindblad-Toh K."/>
        </authorList>
    </citation>
    <scope>NUCLEOTIDE SEQUENCE [LARGE SCALE GENOMIC DNA]</scope>
    <source>
        <strain evidence="5">Wild caught</strain>
    </source>
</reference>
<dbReference type="InterPro" id="IPR010326">
    <property type="entry name" value="EXOC3/Sec6"/>
</dbReference>
<dbReference type="Bgee" id="ENSLACG00000011437">
    <property type="expression patterns" value="Expressed in pectoral fin and 1 other cell type or tissue"/>
</dbReference>
<gene>
    <name evidence="4" type="primary">EXOC3L2B</name>
</gene>
<dbReference type="EMBL" id="AFYH01111839">
    <property type="status" value="NOT_ANNOTATED_CDS"/>
    <property type="molecule type" value="Genomic_DNA"/>
</dbReference>
<reference evidence="4" key="3">
    <citation type="submission" date="2025-09" db="UniProtKB">
        <authorList>
            <consortium name="Ensembl"/>
        </authorList>
    </citation>
    <scope>IDENTIFICATION</scope>
</reference>
<dbReference type="EMBL" id="AFYH01111840">
    <property type="status" value="NOT_ANNOTATED_CDS"/>
    <property type="molecule type" value="Genomic_DNA"/>
</dbReference>
<protein>
    <submittedName>
        <fullName evidence="4">Exocyst complex component 3-like 2b</fullName>
    </submittedName>
</protein>
<evidence type="ECO:0000313" key="5">
    <source>
        <dbReference type="Proteomes" id="UP000008672"/>
    </source>
</evidence>
<accession>H3ATL2</accession>
<feature type="region of interest" description="Disordered" evidence="3">
    <location>
        <begin position="24"/>
        <end position="208"/>
    </location>
</feature>
<feature type="compositionally biased region" description="Basic and acidic residues" evidence="3">
    <location>
        <begin position="156"/>
        <end position="167"/>
    </location>
</feature>
<evidence type="ECO:0000256" key="2">
    <source>
        <dbReference type="SAM" id="Coils"/>
    </source>
</evidence>
<dbReference type="Pfam" id="PF06046">
    <property type="entry name" value="Sec6"/>
    <property type="match status" value="1"/>
</dbReference>
<dbReference type="Proteomes" id="UP000008672">
    <property type="component" value="Unassembled WGS sequence"/>
</dbReference>
<keyword evidence="2" id="KW-0175">Coiled coil</keyword>
<name>H3ATL2_LATCH</name>
<dbReference type="GO" id="GO:0000149">
    <property type="term" value="F:SNARE binding"/>
    <property type="evidence" value="ECO:0007669"/>
    <property type="project" value="TreeGrafter"/>
</dbReference>
<dbReference type="EMBL" id="AFYH01111841">
    <property type="status" value="NOT_ANNOTATED_CDS"/>
    <property type="molecule type" value="Genomic_DNA"/>
</dbReference>
<dbReference type="AlphaFoldDB" id="H3ATL2"/>
<proteinExistence type="inferred from homology"/>
<feature type="compositionally biased region" description="Polar residues" evidence="3">
    <location>
        <begin position="106"/>
        <end position="121"/>
    </location>
</feature>
<dbReference type="STRING" id="7897.ENSLACP00000012983"/>
<dbReference type="Ensembl" id="ENSLACT00000013078.1">
    <property type="protein sequence ID" value="ENSLACP00000012983.1"/>
    <property type="gene ID" value="ENSLACG00000011437.1"/>
</dbReference>
<dbReference type="FunFam" id="1.10.357.70:FF:000003">
    <property type="entry name" value="exocyst complex component 3-like protein 2"/>
    <property type="match status" value="1"/>
</dbReference>
<dbReference type="GO" id="GO:0000145">
    <property type="term" value="C:exocyst"/>
    <property type="evidence" value="ECO:0007669"/>
    <property type="project" value="InterPro"/>
</dbReference>
<sequence length="846" mass="96919">MPVLKNTPIKLKMAKVNDEVDKPNGELILNGSTNPFEEDLEEDEKNPFFEEPSFEGKNPFEDENESLNSSLEGSNKKWGTLEKIGGLSPFKKLGKGKKNGVKQEKSPSNAVTEQEQGSQMKSTEKKKGRRSSEDMTQFLRFGGKRKESVGSLEPTSPEKDGDSDSKKRMPFLKIGRGSKSKRESLNEKLQHEVVEPTKEEEEVEKAKEPLSAPPVLEIHNLIRERELLVADQHIIELEEECEAANQKHVEGTEESKDGGRKAKDVTLLYEALQKELWSVVKESLTSITPNQQLVLVVKVIDLEEATDKRWSEQIKDSRTGLHSRPRELRKKWEEAVKSSVKECLSQCIDSNNGQITAYMDRLKKCAVEDLKTVKKCVIPSYPKEYSAFHVYMKSYHKGISTCLTDITNKKLEINELYSILDWVQNIYKREVLNCPDLAPLVHPQELGPLLPPETVHRLEEECITSVKTKTWTDMMSELEKEEGRWRQEATIEEFQSGLSIKIISILKIHVDRSSGITQELGEQIAHCCLNGLVDFLQSYQKKVDFFHEGQNEDALSSESYVSKTIATVNCCPPFREYVEHLCQFNPTESEEGRKKAVNALDKVESHGTKVLADRLFEDIKPYFNKVMKKKWLNHTEALDNITSTICDHFSKFKKMKKPPYQNLVNEVHHRVLMEYVKPLMQVRIVCSSSKMRKKMSARLREEAKQLRQLFKELDSTSSWLDVAVPHLAEIILLEDTPSIQMEVGVLVRDFPDIRKKHVSAILDVRGPLSPVVRQEILNIVKDFENSDSLIQLSRDRAFFSEIPITKEVRCININLNRANQSAITCLSMLRRSLRIRQRDETEDEVP</sequence>
<dbReference type="HOGENOM" id="CLU_016260_4_0_1"/>
<feature type="compositionally biased region" description="Basic and acidic residues" evidence="3">
    <location>
        <begin position="122"/>
        <end position="133"/>
    </location>
</feature>
<dbReference type="InterPro" id="IPR042532">
    <property type="entry name" value="EXOC3/Sec6_C"/>
</dbReference>
<dbReference type="InParanoid" id="H3ATL2"/>
<reference evidence="4" key="2">
    <citation type="submission" date="2025-08" db="UniProtKB">
        <authorList>
            <consortium name="Ensembl"/>
        </authorList>
    </citation>
    <scope>IDENTIFICATION</scope>
</reference>
<dbReference type="PANTHER" id="PTHR21292:SF17">
    <property type="entry name" value="TUMOR NECROSIS FACTOR ALPHA-INDUCED PROTEIN 2 ISOFORM X1"/>
    <property type="match status" value="1"/>
</dbReference>
<dbReference type="GeneTree" id="ENSGT01030000234613"/>
<dbReference type="eggNOG" id="KOG2286">
    <property type="taxonomic scope" value="Eukaryota"/>
</dbReference>